<dbReference type="GO" id="GO:0016301">
    <property type="term" value="F:kinase activity"/>
    <property type="evidence" value="ECO:0007669"/>
    <property type="project" value="UniProtKB-KW"/>
</dbReference>
<name>A0AAQ3JQP1_9LILI</name>
<dbReference type="EMBL" id="CP136890">
    <property type="protein sequence ID" value="WOK93568.1"/>
    <property type="molecule type" value="Genomic_DNA"/>
</dbReference>
<accession>A0AAQ3JQP1</accession>
<keyword evidence="1" id="KW-0808">Transferase</keyword>
<dbReference type="Proteomes" id="UP001327560">
    <property type="component" value="Chromosome 1"/>
</dbReference>
<organism evidence="1 2">
    <name type="scientific">Canna indica</name>
    <name type="common">Indian-shot</name>
    <dbReference type="NCBI Taxonomy" id="4628"/>
    <lineage>
        <taxon>Eukaryota</taxon>
        <taxon>Viridiplantae</taxon>
        <taxon>Streptophyta</taxon>
        <taxon>Embryophyta</taxon>
        <taxon>Tracheophyta</taxon>
        <taxon>Spermatophyta</taxon>
        <taxon>Magnoliopsida</taxon>
        <taxon>Liliopsida</taxon>
        <taxon>Zingiberales</taxon>
        <taxon>Cannaceae</taxon>
        <taxon>Canna</taxon>
    </lineage>
</organism>
<evidence type="ECO:0000313" key="1">
    <source>
        <dbReference type="EMBL" id="WOK93568.1"/>
    </source>
</evidence>
<keyword evidence="2" id="KW-1185">Reference proteome</keyword>
<dbReference type="AlphaFoldDB" id="A0AAQ3JQP1"/>
<protein>
    <submittedName>
        <fullName evidence="1">Wall-associated receptor kinase 2</fullName>
    </submittedName>
</protein>
<sequence length="105" mass="11695">MSINGGTSVVVDWVVGGETCEEAKRNQSEYACKSEYSECLETLLGEGLVEVDGLHGGYTWMLQFIFHSCKFSLHMLHQCLIRHHYIDLGIGDYLLGIACKQKGVP</sequence>
<keyword evidence="1" id="KW-0418">Kinase</keyword>
<gene>
    <name evidence="1" type="ORF">Cni_G02268</name>
</gene>
<evidence type="ECO:0000313" key="2">
    <source>
        <dbReference type="Proteomes" id="UP001327560"/>
    </source>
</evidence>
<proteinExistence type="predicted"/>
<reference evidence="1 2" key="1">
    <citation type="submission" date="2023-10" db="EMBL/GenBank/DDBJ databases">
        <title>Chromosome-scale genome assembly provides insights into flower coloration mechanisms of Canna indica.</title>
        <authorList>
            <person name="Li C."/>
        </authorList>
    </citation>
    <scope>NUCLEOTIDE SEQUENCE [LARGE SCALE GENOMIC DNA]</scope>
    <source>
        <tissue evidence="1">Flower</tissue>
    </source>
</reference>
<keyword evidence="1" id="KW-0675">Receptor</keyword>